<name>U5W822_9ACTN</name>
<keyword evidence="3" id="KW-1185">Reference proteome</keyword>
<protein>
    <submittedName>
        <fullName evidence="2">Glycosyl transferase family protein</fullName>
    </submittedName>
</protein>
<dbReference type="GO" id="GO:0016757">
    <property type="term" value="F:glycosyltransferase activity"/>
    <property type="evidence" value="ECO:0007669"/>
    <property type="project" value="UniProtKB-ARBA"/>
</dbReference>
<dbReference type="PANTHER" id="PTHR48050:SF13">
    <property type="entry name" value="STEROL 3-BETA-GLUCOSYLTRANSFERASE UGT80A2"/>
    <property type="match status" value="1"/>
</dbReference>
<keyword evidence="2" id="KW-0808">Transferase</keyword>
<reference evidence="2 3" key="1">
    <citation type="journal article" date="2014" name="J. Biotechnol.">
        <title>Complete genome sequence of the actinobacterium Actinoplanes friuliensis HAG 010964, producer of the lipopeptide antibiotic friulimycin.</title>
        <authorList>
            <person name="Ruckert C."/>
            <person name="Szczepanowski R."/>
            <person name="Albersmeier A."/>
            <person name="Goesmann A."/>
            <person name="Fischer N."/>
            <person name="Steinkamper A."/>
            <person name="Puhler A."/>
            <person name="Biener R."/>
            <person name="Schwartz D."/>
            <person name="Kalinowski J."/>
        </authorList>
    </citation>
    <scope>NUCLEOTIDE SEQUENCE [LARGE SCALE GENOMIC DNA]</scope>
    <source>
        <strain evidence="2 3">DSM 7358</strain>
    </source>
</reference>
<dbReference type="InterPro" id="IPR010610">
    <property type="entry name" value="EryCIII-like_C"/>
</dbReference>
<dbReference type="EMBL" id="CP006272">
    <property type="protein sequence ID" value="AGZ44066.1"/>
    <property type="molecule type" value="Genomic_DNA"/>
</dbReference>
<dbReference type="Proteomes" id="UP000017746">
    <property type="component" value="Chromosome"/>
</dbReference>
<evidence type="ECO:0000259" key="1">
    <source>
        <dbReference type="Pfam" id="PF06722"/>
    </source>
</evidence>
<gene>
    <name evidence="2" type="ORF">AFR_29025</name>
</gene>
<evidence type="ECO:0000313" key="2">
    <source>
        <dbReference type="EMBL" id="AGZ44066.1"/>
    </source>
</evidence>
<dbReference type="AlphaFoldDB" id="U5W822"/>
<dbReference type="HOGENOM" id="CLU_1881302_0_0_11"/>
<dbReference type="Pfam" id="PF06722">
    <property type="entry name" value="EryCIII-like_C"/>
    <property type="match status" value="1"/>
</dbReference>
<dbReference type="Gene3D" id="3.40.50.2000">
    <property type="entry name" value="Glycogen Phosphorylase B"/>
    <property type="match status" value="1"/>
</dbReference>
<dbReference type="STRING" id="1246995.AFR_29025"/>
<evidence type="ECO:0000313" key="3">
    <source>
        <dbReference type="Proteomes" id="UP000017746"/>
    </source>
</evidence>
<dbReference type="SUPFAM" id="SSF53756">
    <property type="entry name" value="UDP-Glycosyltransferase/glycogen phosphorylase"/>
    <property type="match status" value="1"/>
</dbReference>
<sequence length="135" mass="13600">MVTVVAALGGADPGSLAIEIPANARVASYIPFDALLPKADVLITNGGAGGTHRALSSGVPVIIAGVTEDKPANAARVAYHRLGVNLGTATPAAQAVADATNSVLADTEIRENVARLVKVYAGHDPIAAIERLTLA</sequence>
<dbReference type="KEGG" id="afs:AFR_29025"/>
<feature type="domain" description="Erythromycin biosynthesis protein CIII-like C-terminal" evidence="1">
    <location>
        <begin position="14"/>
        <end position="118"/>
    </location>
</feature>
<organism evidence="2 3">
    <name type="scientific">Actinoplanes friuliensis DSM 7358</name>
    <dbReference type="NCBI Taxonomy" id="1246995"/>
    <lineage>
        <taxon>Bacteria</taxon>
        <taxon>Bacillati</taxon>
        <taxon>Actinomycetota</taxon>
        <taxon>Actinomycetes</taxon>
        <taxon>Micromonosporales</taxon>
        <taxon>Micromonosporaceae</taxon>
        <taxon>Actinoplanes</taxon>
    </lineage>
</organism>
<proteinExistence type="predicted"/>
<dbReference type="PANTHER" id="PTHR48050">
    <property type="entry name" value="STEROL 3-BETA-GLUCOSYLTRANSFERASE"/>
    <property type="match status" value="1"/>
</dbReference>
<dbReference type="InterPro" id="IPR050426">
    <property type="entry name" value="Glycosyltransferase_28"/>
</dbReference>
<dbReference type="PATRIC" id="fig|1246995.3.peg.5881"/>
<accession>U5W822</accession>
<dbReference type="eggNOG" id="COG1819">
    <property type="taxonomic scope" value="Bacteria"/>
</dbReference>